<feature type="region of interest" description="Disordered" evidence="1">
    <location>
        <begin position="104"/>
        <end position="163"/>
    </location>
</feature>
<dbReference type="Proteomes" id="UP000515158">
    <property type="component" value="Unplaced"/>
</dbReference>
<name>A0A6P9A963_THRPL</name>
<dbReference type="RefSeq" id="XP_034254593.1">
    <property type="nucleotide sequence ID" value="XM_034398702.1"/>
</dbReference>
<protein>
    <submittedName>
        <fullName evidence="3">Uncharacterized protein LOC117653198</fullName>
    </submittedName>
</protein>
<feature type="compositionally biased region" description="Polar residues" evidence="1">
    <location>
        <begin position="152"/>
        <end position="163"/>
    </location>
</feature>
<dbReference type="GeneID" id="117653198"/>
<feature type="region of interest" description="Disordered" evidence="1">
    <location>
        <begin position="1"/>
        <end position="30"/>
    </location>
</feature>
<gene>
    <name evidence="3" type="primary">LOC117653198</name>
</gene>
<evidence type="ECO:0000313" key="3">
    <source>
        <dbReference type="RefSeq" id="XP_034254593.1"/>
    </source>
</evidence>
<organism evidence="3">
    <name type="scientific">Thrips palmi</name>
    <name type="common">Melon thrips</name>
    <dbReference type="NCBI Taxonomy" id="161013"/>
    <lineage>
        <taxon>Eukaryota</taxon>
        <taxon>Metazoa</taxon>
        <taxon>Ecdysozoa</taxon>
        <taxon>Arthropoda</taxon>
        <taxon>Hexapoda</taxon>
        <taxon>Insecta</taxon>
        <taxon>Pterygota</taxon>
        <taxon>Neoptera</taxon>
        <taxon>Paraneoptera</taxon>
        <taxon>Thysanoptera</taxon>
        <taxon>Terebrantia</taxon>
        <taxon>Thripoidea</taxon>
        <taxon>Thripidae</taxon>
        <taxon>Thrips</taxon>
    </lineage>
</organism>
<proteinExistence type="predicted"/>
<dbReference type="Gene3D" id="1.10.10.2590">
    <property type="entry name" value="BEN domain"/>
    <property type="match status" value="1"/>
</dbReference>
<evidence type="ECO:0000256" key="1">
    <source>
        <dbReference type="SAM" id="MobiDB-lite"/>
    </source>
</evidence>
<feature type="region of interest" description="Disordered" evidence="1">
    <location>
        <begin position="177"/>
        <end position="203"/>
    </location>
</feature>
<dbReference type="InParanoid" id="A0A6P9A963"/>
<dbReference type="KEGG" id="tpal:117653198"/>
<dbReference type="AlphaFoldDB" id="A0A6P9A963"/>
<feature type="compositionally biased region" description="Low complexity" evidence="1">
    <location>
        <begin position="11"/>
        <end position="28"/>
    </location>
</feature>
<keyword evidence="2" id="KW-1185">Reference proteome</keyword>
<reference evidence="3" key="1">
    <citation type="submission" date="2025-08" db="UniProtKB">
        <authorList>
            <consortium name="RefSeq"/>
        </authorList>
    </citation>
    <scope>IDENTIFICATION</scope>
    <source>
        <tissue evidence="3">Total insect</tissue>
    </source>
</reference>
<sequence length="321" mass="35258">MTRFIKTVNAGGRSSRSTSSGSNSSNSSVDNRRALVKWLDGADAGSYSHDIELDCIVELDSASPEYPETYAIEWRVGNKPRNGWPVHEGYVIDISSDQDFLESKAQQLRESDELSKQSANDRTSGSGNSTGRTEDRTSGSRNSTGRTEERTSGSGNSTSTLIDINSDAFRSLIRSLTSHNSEESTRSSRSSSPSPTPTNIQPKVLVGKSLYVSPDAHMMAMHAPSPGRMIRPLLRQAFKRDKLIKSTYAGQARRKGNEVVVKPGLKKYQKMADIHACVLKRFPHLSQSAFGAAVNSFLGEGPNAIHHIEYRDVTDDEEEME</sequence>
<dbReference type="OrthoDB" id="7700450at2759"/>
<accession>A0A6P9A963</accession>
<feature type="compositionally biased region" description="Polar residues" evidence="1">
    <location>
        <begin position="116"/>
        <end position="131"/>
    </location>
</feature>
<evidence type="ECO:0000313" key="2">
    <source>
        <dbReference type="Proteomes" id="UP000515158"/>
    </source>
</evidence>